<dbReference type="Gene3D" id="3.50.50.60">
    <property type="entry name" value="FAD/NAD(P)-binding domain"/>
    <property type="match status" value="1"/>
</dbReference>
<dbReference type="GO" id="GO:0016491">
    <property type="term" value="F:oxidoreductase activity"/>
    <property type="evidence" value="ECO:0007669"/>
    <property type="project" value="UniProtKB-KW"/>
</dbReference>
<keyword evidence="1" id="KW-0285">Flavoprotein</keyword>
<keyword evidence="3" id="KW-0560">Oxidoreductase</keyword>
<dbReference type="PANTHER" id="PTHR46720:SF3">
    <property type="entry name" value="FAD-BINDING DOMAIN-CONTAINING PROTEIN-RELATED"/>
    <property type="match status" value="1"/>
</dbReference>
<proteinExistence type="predicted"/>
<feature type="domain" description="FAD-binding" evidence="4">
    <location>
        <begin position="44"/>
        <end position="112"/>
    </location>
</feature>
<protein>
    <recommendedName>
        <fullName evidence="4">FAD-binding domain-containing protein</fullName>
    </recommendedName>
</protein>
<accession>A0A4Y9YUH6</accession>
<dbReference type="PRINTS" id="PR00420">
    <property type="entry name" value="RNGMNOXGNASE"/>
</dbReference>
<dbReference type="SUPFAM" id="SSF51905">
    <property type="entry name" value="FAD/NAD(P)-binding domain"/>
    <property type="match status" value="1"/>
</dbReference>
<dbReference type="InterPro" id="IPR036188">
    <property type="entry name" value="FAD/NAD-bd_sf"/>
</dbReference>
<feature type="domain" description="FAD-binding" evidence="4">
    <location>
        <begin position="162"/>
        <end position="351"/>
    </location>
</feature>
<keyword evidence="2" id="KW-0274">FAD</keyword>
<evidence type="ECO:0000259" key="4">
    <source>
        <dbReference type="Pfam" id="PF01494"/>
    </source>
</evidence>
<dbReference type="GO" id="GO:0044550">
    <property type="term" value="P:secondary metabolite biosynthetic process"/>
    <property type="evidence" value="ECO:0007669"/>
    <property type="project" value="TreeGrafter"/>
</dbReference>
<gene>
    <name evidence="5" type="ORF">EVG20_g5005</name>
</gene>
<organism evidence="5 6">
    <name type="scientific">Dentipellis fragilis</name>
    <dbReference type="NCBI Taxonomy" id="205917"/>
    <lineage>
        <taxon>Eukaryota</taxon>
        <taxon>Fungi</taxon>
        <taxon>Dikarya</taxon>
        <taxon>Basidiomycota</taxon>
        <taxon>Agaricomycotina</taxon>
        <taxon>Agaricomycetes</taxon>
        <taxon>Russulales</taxon>
        <taxon>Hericiaceae</taxon>
        <taxon>Dentipellis</taxon>
    </lineage>
</organism>
<evidence type="ECO:0000313" key="5">
    <source>
        <dbReference type="EMBL" id="TFY66084.1"/>
    </source>
</evidence>
<dbReference type="InterPro" id="IPR051104">
    <property type="entry name" value="FAD_monoxygenase"/>
</dbReference>
<dbReference type="STRING" id="205917.A0A4Y9YUH6"/>
<keyword evidence="6" id="KW-1185">Reference proteome</keyword>
<sequence length="577" mass="62958">MHRTDRRKLVGTALLATAPEHVSSESNGWAQPEAEMSSSSAKDFRVAIVGGGVCGVVCAIALQRAGIQADIFEAASKYGEVGAGLGIGPNAVRVLRKLDLMTALSKEAEPPSARPFKFVFGTGEADVCFESPVYEDDLSLAMHSEFISTQHRLILHFADGTTHETDLVLGADGIKSTVRSFVVGEDSLQKNAAFTNTVVYRASSCMTMFPVRNDTLLSVASVVTDFSIPMGQNPLPPDQPWVLPATQDELLNHFKGWKDEPVAIFRSIEKPTKWFLHGMYPPLNSYVKGQVALIGDAAHAMLPFLGAGAGQGIEDAYVLARLLSHPQTNISNLEDVLKAYSLVRVPRASEIALRSKRCRDIYEGHGPSGPSLQGRLADMEVQDLASIINMGITSSRPMPPPTPFAASVRPQAVAAKRLSLKRALETLLYELEESVFLHEIRERAALDAEEIAKWALSHADLDPFHIDRDQVPNLKQIIERRRVAKTSMLTLHFQDCGKPESVSANFWALVSRRIAAGVGGMTVDQVVRIWIALEFLTQSSIQVDSNPNDNSEKKGVTGIHDEGVVQMFETLALQCLL</sequence>
<dbReference type="Proteomes" id="UP000298327">
    <property type="component" value="Unassembled WGS sequence"/>
</dbReference>
<dbReference type="InterPro" id="IPR002938">
    <property type="entry name" value="FAD-bd"/>
</dbReference>
<comment type="caution">
    <text evidence="5">The sequence shown here is derived from an EMBL/GenBank/DDBJ whole genome shotgun (WGS) entry which is preliminary data.</text>
</comment>
<evidence type="ECO:0000256" key="3">
    <source>
        <dbReference type="ARBA" id="ARBA00023002"/>
    </source>
</evidence>
<dbReference type="EMBL" id="SEOQ01000279">
    <property type="protein sequence ID" value="TFY66084.1"/>
    <property type="molecule type" value="Genomic_DNA"/>
</dbReference>
<evidence type="ECO:0000256" key="1">
    <source>
        <dbReference type="ARBA" id="ARBA00022630"/>
    </source>
</evidence>
<dbReference type="Pfam" id="PF01494">
    <property type="entry name" value="FAD_binding_3"/>
    <property type="match status" value="2"/>
</dbReference>
<dbReference type="OrthoDB" id="417877at2759"/>
<dbReference type="GO" id="GO:0071949">
    <property type="term" value="F:FAD binding"/>
    <property type="evidence" value="ECO:0007669"/>
    <property type="project" value="InterPro"/>
</dbReference>
<evidence type="ECO:0000313" key="6">
    <source>
        <dbReference type="Proteomes" id="UP000298327"/>
    </source>
</evidence>
<dbReference type="AlphaFoldDB" id="A0A4Y9YUH6"/>
<reference evidence="5 6" key="1">
    <citation type="submission" date="2019-02" db="EMBL/GenBank/DDBJ databases">
        <title>Genome sequencing of the rare red list fungi Dentipellis fragilis.</title>
        <authorList>
            <person name="Buettner E."/>
            <person name="Kellner H."/>
        </authorList>
    </citation>
    <scope>NUCLEOTIDE SEQUENCE [LARGE SCALE GENOMIC DNA]</scope>
    <source>
        <strain evidence="5 6">DSM 105465</strain>
    </source>
</reference>
<name>A0A4Y9YUH6_9AGAM</name>
<evidence type="ECO:0000256" key="2">
    <source>
        <dbReference type="ARBA" id="ARBA00022827"/>
    </source>
</evidence>
<dbReference type="PANTHER" id="PTHR46720">
    <property type="entry name" value="HYDROXYLASE, PUTATIVE (AFU_ORTHOLOGUE AFUA_3G01460)-RELATED"/>
    <property type="match status" value="1"/>
</dbReference>